<dbReference type="PhylomeDB" id="Q95011"/>
<name>Q95011_CAEEL</name>
<dbReference type="Gene3D" id="3.30.60.30">
    <property type="match status" value="14"/>
</dbReference>
<accession>Q95011</accession>
<gene>
    <name evidence="6" type="ORF">CELE_F29G6.1</name>
    <name evidence="6 8" type="ORF">F29G6.1</name>
</gene>
<evidence type="ECO:0000313" key="6">
    <source>
        <dbReference type="EMBL" id="CAB01753.3"/>
    </source>
</evidence>
<feature type="domain" description="Kazal-like" evidence="5">
    <location>
        <begin position="1081"/>
        <end position="1138"/>
    </location>
</feature>
<dbReference type="InterPro" id="IPR036058">
    <property type="entry name" value="Kazal_dom_sf"/>
</dbReference>
<dbReference type="GO" id="GO:0005576">
    <property type="term" value="C:extracellular region"/>
    <property type="evidence" value="ECO:0000318"/>
    <property type="project" value="GO_Central"/>
</dbReference>
<dbReference type="Pfam" id="PF00050">
    <property type="entry name" value="Kazal_1"/>
    <property type="match status" value="3"/>
</dbReference>
<evidence type="ECO:0000259" key="5">
    <source>
        <dbReference type="PROSITE" id="PS51465"/>
    </source>
</evidence>
<keyword evidence="1" id="KW-0646">Protease inhibitor</keyword>
<dbReference type="PANTHER" id="PTHR10913">
    <property type="entry name" value="FOLLISTATIN-RELATED"/>
    <property type="match status" value="1"/>
</dbReference>
<sequence>MLIRRNVFLSILFLLIIVIDSRCEEEENQKGFSPPPDCDCPSVIRPVCGTDNVTYNNLCFLRCVQRTNEDLLFFYNGTCCDKKECEKVGTPICDNFGETHINDCHFAQFQCIMKKSMGLSLTKLHMGRCSSKDCNHNCTNTEFDPVCDTNGSVYRNLCVFQMRRCELQLESQRIQLAEDRKFCLRSRETQRFKLAGVESYTSYADEPYLETTEASTVAPDLTTTASTTIPMKSEKPSRNETFINKVIAKTSASKHRENHSPLTRNDLNRACSIKECDKSWDPVCDTRNRTHKNVCQFKFFACKINKIDGSVIDIAHSGACRARKSTCITCPKDEKKIPICDNRNMTHPTLCSFIQYNCEARNNEDEERVLVHIKSCHERSPQFTLKDEICPRTCSRDVKPVCDEANNTHQNLCHFQQYNCNMRKLGIRSPYLRYLRPCVKNRKIDNAVENVEMRATVSNVVIKTSKSVAESTTTSQLKQTVASEKTTFIVSAFEKVLKSTTSTPSPSSTIVTTTIKVPTVTFSTLPDPTTKSILEIEIETTTPLDVAFFDCPKPNCPTDGQPVCDSAGNLHGNLCEFTYSRCIAASKGHQIHIATEENCISKEACQMPCTDDKHPICASDFSTYENLCQFRKQKCLDSELEVLFKGKCSECLDSPCALPAENSPDESFVCLEDQSTKSLCEYQMLSCIFERGYGVNLTVQYIGVCCPPVESCDTEKPDPVCTDSGATFLTECELNIENCKLKKLDQPKLVVVSQGICEKDMLTDDFSSNRNFQKPNIEFKRENTFNCSMECDNSYDPLCGTNGVTFTNACSLQKEICESANSTIEVAYTGMCCDTNCPSDFSPVCDSKGSTHQNICHFGVKRCIAERTFGDVLTIDKFEVCNEVKECNNACPKEYSPVCASNGQNIVNECELDKIRCLVENNVTTGDKLVKDYDGECCRIENCDISVFSPVCDTEGVTHANMCLMDQNACIQMKKNKKTIQVSYQGQCCNQPCDEDKTPVCDGTITHPNICRFRIAQCEAERVNKTLSIAYSGECCLLPKGECESSGAVCDSEGQTHMNHCVYQQRRCMAQTISQKTLNIVHTGECCALASCPKTGQPVCDSRGRTHDSLCHFHNSKCIFDKIHTQNTTLTLDYQGKCCPAGCTDELSVICDQHENIYRNSCYFNLKACETWRRTQDVLLATPCPLLRT</sequence>
<dbReference type="STRING" id="6239.F29G6.1.1"/>
<dbReference type="PROSITE" id="PS00282">
    <property type="entry name" value="KAZAL_1"/>
    <property type="match status" value="1"/>
</dbReference>
<dbReference type="CTD" id="181339"/>
<dbReference type="InterPro" id="IPR050653">
    <property type="entry name" value="Prot_Inhib_GrowthFact_Antg"/>
</dbReference>
<dbReference type="FunFam" id="3.30.60.30:FF:000131">
    <property type="entry name" value="Protein CBG17314"/>
    <property type="match status" value="1"/>
</dbReference>
<proteinExistence type="predicted"/>
<feature type="domain" description="Kazal-like" evidence="5">
    <location>
        <begin position="600"/>
        <end position="650"/>
    </location>
</feature>
<dbReference type="eggNOG" id="KOG3649">
    <property type="taxonomic scope" value="Eukaryota"/>
</dbReference>
<feature type="domain" description="Kazal-like" evidence="5">
    <location>
        <begin position="32"/>
        <end position="79"/>
    </location>
</feature>
<dbReference type="PaxDb" id="6239-F29G6.1"/>
<evidence type="ECO:0000256" key="1">
    <source>
        <dbReference type="ARBA" id="ARBA00022690"/>
    </source>
</evidence>
<dbReference type="GO" id="GO:0030154">
    <property type="term" value="P:cell differentiation"/>
    <property type="evidence" value="ECO:0000318"/>
    <property type="project" value="GO_Central"/>
</dbReference>
<feature type="domain" description="Kazal-like" evidence="5">
    <location>
        <begin position="133"/>
        <end position="172"/>
    </location>
</feature>
<evidence type="ECO:0000256" key="3">
    <source>
        <dbReference type="ARBA" id="ARBA00023157"/>
    </source>
</evidence>
<feature type="domain" description="Kazal-like" evidence="5">
    <location>
        <begin position="938"/>
        <end position="988"/>
    </location>
</feature>
<dbReference type="FunFam" id="3.30.60.30:FF:000060">
    <property type="entry name" value="Protein CBG17314"/>
    <property type="match status" value="1"/>
</dbReference>
<dbReference type="PROSITE" id="PS51465">
    <property type="entry name" value="KAZAL_2"/>
    <property type="match status" value="12"/>
</dbReference>
<dbReference type="SMART" id="SM00280">
    <property type="entry name" value="KAZAL"/>
    <property type="match status" value="16"/>
</dbReference>
<feature type="domain" description="Kazal-like" evidence="5">
    <location>
        <begin position="80"/>
        <end position="131"/>
    </location>
</feature>
<dbReference type="FunFam" id="3.30.60.30:FF:000099">
    <property type="entry name" value="Protein CBG17314"/>
    <property type="match status" value="1"/>
</dbReference>
<dbReference type="WormBase" id="F29G6.1">
    <property type="protein sequence ID" value="CE44426"/>
    <property type="gene ID" value="WBGene00009257"/>
</dbReference>
<dbReference type="PANTHER" id="PTHR10913:SF45">
    <property type="entry name" value="FOLLISTATIN, ISOFORM A-RELATED"/>
    <property type="match status" value="1"/>
</dbReference>
<dbReference type="Proteomes" id="UP000001940">
    <property type="component" value="Chromosome X"/>
</dbReference>
<keyword evidence="4" id="KW-0732">Signal</keyword>
<dbReference type="FunFam" id="3.30.60.30:FF:000107">
    <property type="entry name" value="Protein CBG17314"/>
    <property type="match status" value="1"/>
</dbReference>
<evidence type="ECO:0000256" key="2">
    <source>
        <dbReference type="ARBA" id="ARBA00022900"/>
    </source>
</evidence>
<dbReference type="FunFam" id="3.30.60.30:FF:000067">
    <property type="entry name" value="Thrombin inhibitor rhodniin"/>
    <property type="match status" value="1"/>
</dbReference>
<organism evidence="6 7">
    <name type="scientific">Caenorhabditis elegans</name>
    <dbReference type="NCBI Taxonomy" id="6239"/>
    <lineage>
        <taxon>Eukaryota</taxon>
        <taxon>Metazoa</taxon>
        <taxon>Ecdysozoa</taxon>
        <taxon>Nematoda</taxon>
        <taxon>Chromadorea</taxon>
        <taxon>Rhabditida</taxon>
        <taxon>Rhabditina</taxon>
        <taxon>Rhabditomorpha</taxon>
        <taxon>Rhabditoidea</taxon>
        <taxon>Rhabditidae</taxon>
        <taxon>Peloderinae</taxon>
        <taxon>Caenorhabditis</taxon>
    </lineage>
</organism>
<dbReference type="InParanoid" id="Q95011"/>
<feature type="domain" description="Kazal-like" evidence="5">
    <location>
        <begin position="700"/>
        <end position="759"/>
    </location>
</feature>
<dbReference type="Bgee" id="WBGene00009257">
    <property type="expression patterns" value="Expressed in larva and 1 other cell type or tissue"/>
</dbReference>
<dbReference type="CDD" id="cd00104">
    <property type="entry name" value="KAZAL_FS"/>
    <property type="match status" value="5"/>
</dbReference>
<dbReference type="OMA" id="FADPCAV"/>
<evidence type="ECO:0000313" key="8">
    <source>
        <dbReference type="WormBase" id="F29G6.1"/>
    </source>
</evidence>
<feature type="domain" description="Kazal-like" evidence="5">
    <location>
        <begin position="265"/>
        <end position="322"/>
    </location>
</feature>
<dbReference type="FunFam" id="3.30.60.30:FF:000077">
    <property type="entry name" value="AGAP006282-PA"/>
    <property type="match status" value="1"/>
</dbReference>
<dbReference type="FunFam" id="3.30.60.30:FF:000096">
    <property type="entry name" value="Protein CBG17314"/>
    <property type="match status" value="1"/>
</dbReference>
<feature type="chain" id="PRO_5004320635" evidence="4">
    <location>
        <begin position="24"/>
        <end position="1189"/>
    </location>
</feature>
<keyword evidence="7" id="KW-1185">Reference proteome</keyword>
<dbReference type="HOGENOM" id="CLU_275975_0_0_1"/>
<protein>
    <submittedName>
        <fullName evidence="6">Kazal-like domain-containing protein</fullName>
    </submittedName>
</protein>
<feature type="domain" description="Kazal-like" evidence="5">
    <location>
        <begin position="781"/>
        <end position="832"/>
    </location>
</feature>
<dbReference type="SUPFAM" id="SSF100895">
    <property type="entry name" value="Kazal-type serine protease inhibitors"/>
    <property type="match status" value="14"/>
</dbReference>
<feature type="domain" description="Kazal-like" evidence="5">
    <location>
        <begin position="833"/>
        <end position="881"/>
    </location>
</feature>
<keyword evidence="2" id="KW-0722">Serine protease inhibitor</keyword>
<dbReference type="KEGG" id="cel:CELE_F29G6.1"/>
<dbReference type="RefSeq" id="NP_509920.3">
    <property type="nucleotide sequence ID" value="NM_077519.3"/>
</dbReference>
<dbReference type="AlphaFoldDB" id="Q95011"/>
<dbReference type="UCSC" id="F29G6.1">
    <property type="organism name" value="c. elegans"/>
</dbReference>
<dbReference type="GeneID" id="181339"/>
<dbReference type="OrthoDB" id="126772at2759"/>
<dbReference type="EMBL" id="BX284606">
    <property type="protein sequence ID" value="CAB01753.3"/>
    <property type="molecule type" value="Genomic_DNA"/>
</dbReference>
<dbReference type="GO" id="GO:0004867">
    <property type="term" value="F:serine-type endopeptidase inhibitor activity"/>
    <property type="evidence" value="ECO:0007669"/>
    <property type="project" value="UniProtKB-KW"/>
</dbReference>
<keyword evidence="3" id="KW-1015">Disulfide bond</keyword>
<dbReference type="AGR" id="WB:WBGene00009257"/>
<feature type="domain" description="Kazal-like" evidence="5">
    <location>
        <begin position="545"/>
        <end position="599"/>
    </location>
</feature>
<dbReference type="Pfam" id="PF07648">
    <property type="entry name" value="Kazal_2"/>
    <property type="match status" value="12"/>
</dbReference>
<reference evidence="6 7" key="1">
    <citation type="journal article" date="1998" name="Science">
        <title>Genome sequence of the nematode C. elegans: a platform for investigating biology.</title>
        <authorList>
            <consortium name="The C. elegans sequencing consortium"/>
            <person name="Sulson J.E."/>
            <person name="Waterston R."/>
        </authorList>
    </citation>
    <scope>NUCLEOTIDE SEQUENCE [LARGE SCALE GENOMIC DNA]</scope>
    <source>
        <strain evidence="6 7">Bristol N2</strain>
    </source>
</reference>
<feature type="signal peptide" evidence="4">
    <location>
        <begin position="1"/>
        <end position="23"/>
    </location>
</feature>
<evidence type="ECO:0000256" key="4">
    <source>
        <dbReference type="SAM" id="SignalP"/>
    </source>
</evidence>
<dbReference type="InterPro" id="IPR002350">
    <property type="entry name" value="Kazal_dom"/>
</dbReference>
<feature type="domain" description="Kazal-like" evidence="5">
    <location>
        <begin position="882"/>
        <end position="937"/>
    </location>
</feature>
<evidence type="ECO:0000313" key="7">
    <source>
        <dbReference type="Proteomes" id="UP000001940"/>
    </source>
</evidence>